<organism evidence="1">
    <name type="scientific">Rhizophora mucronata</name>
    <name type="common">Asiatic mangrove</name>
    <dbReference type="NCBI Taxonomy" id="61149"/>
    <lineage>
        <taxon>Eukaryota</taxon>
        <taxon>Viridiplantae</taxon>
        <taxon>Streptophyta</taxon>
        <taxon>Embryophyta</taxon>
        <taxon>Tracheophyta</taxon>
        <taxon>Spermatophyta</taxon>
        <taxon>Magnoliopsida</taxon>
        <taxon>eudicotyledons</taxon>
        <taxon>Gunneridae</taxon>
        <taxon>Pentapetalae</taxon>
        <taxon>rosids</taxon>
        <taxon>fabids</taxon>
        <taxon>Malpighiales</taxon>
        <taxon>Rhizophoraceae</taxon>
        <taxon>Rhizophora</taxon>
    </lineage>
</organism>
<name>A0A2P2NSC2_RHIMU</name>
<sequence length="19" mass="2090">MSNIDLEILQFIGGQNLGQ</sequence>
<accession>A0A2P2NSC2</accession>
<protein>
    <submittedName>
        <fullName evidence="1">Uncharacterized protein</fullName>
    </submittedName>
</protein>
<proteinExistence type="predicted"/>
<dbReference type="EMBL" id="GGEC01064923">
    <property type="protein sequence ID" value="MBX45407.1"/>
    <property type="molecule type" value="Transcribed_RNA"/>
</dbReference>
<evidence type="ECO:0000313" key="1">
    <source>
        <dbReference type="EMBL" id="MBX45407.1"/>
    </source>
</evidence>
<dbReference type="AlphaFoldDB" id="A0A2P2NSC2"/>
<reference evidence="1" key="1">
    <citation type="submission" date="2018-02" db="EMBL/GenBank/DDBJ databases">
        <title>Rhizophora mucronata_Transcriptome.</title>
        <authorList>
            <person name="Meera S.P."/>
            <person name="Sreeshan A."/>
            <person name="Augustine A."/>
        </authorList>
    </citation>
    <scope>NUCLEOTIDE SEQUENCE</scope>
    <source>
        <tissue evidence="1">Leaf</tissue>
    </source>
</reference>